<evidence type="ECO:0000313" key="2">
    <source>
        <dbReference type="Proteomes" id="UP000517315"/>
    </source>
</evidence>
<proteinExistence type="predicted"/>
<reference evidence="1 2" key="1">
    <citation type="submission" date="2020-08" db="EMBL/GenBank/DDBJ databases">
        <title>Functional genomics of gut bacteria from endangered species of beetles.</title>
        <authorList>
            <person name="Carlos-Shanley C."/>
        </authorList>
    </citation>
    <scope>NUCLEOTIDE SEQUENCE [LARGE SCALE GENOMIC DNA]</scope>
    <source>
        <strain evidence="1 2">S00152</strain>
    </source>
</reference>
<accession>A0ABR6B3G2</accession>
<gene>
    <name evidence="1" type="ORF">HNP39_002413</name>
</gene>
<sequence length="158" mass="18854">MRIVLAKEENLFEVNELIKKINLNVEEYHWVISDVTLSLLHDRNNQSHSEVMLDYKDFLFLKGEHFKKFLNYYSYSFIFAVLTALPRHIDHLNISSIPQIEDNERYWNVNYTPVIPQAMFEIGFFDSTDVIFTGDQIILSEFRKKADFISFEEYLKTL</sequence>
<evidence type="ECO:0000313" key="1">
    <source>
        <dbReference type="EMBL" id="MBA8918672.1"/>
    </source>
</evidence>
<comment type="caution">
    <text evidence="1">The sequence shown here is derived from an EMBL/GenBank/DDBJ whole genome shotgun (WGS) entry which is preliminary data.</text>
</comment>
<dbReference type="Proteomes" id="UP000517315">
    <property type="component" value="Unassembled WGS sequence"/>
</dbReference>
<name>A0ABR6B3G2_9BACI</name>
<evidence type="ECO:0008006" key="3">
    <source>
        <dbReference type="Google" id="ProtNLM"/>
    </source>
</evidence>
<dbReference type="RefSeq" id="WP_099496628.1">
    <property type="nucleotide sequence ID" value="NZ_JACJIG010000003.1"/>
</dbReference>
<keyword evidence="2" id="KW-1185">Reference proteome</keyword>
<dbReference type="EMBL" id="JACJIG010000003">
    <property type="protein sequence ID" value="MBA8918672.1"/>
    <property type="molecule type" value="Genomic_DNA"/>
</dbReference>
<protein>
    <recommendedName>
        <fullName evidence="3">Group-specific protein</fullName>
    </recommendedName>
</protein>
<organism evidence="1 2">
    <name type="scientific">Bacillus aerius</name>
    <dbReference type="NCBI Taxonomy" id="293388"/>
    <lineage>
        <taxon>Bacteria</taxon>
        <taxon>Bacillati</taxon>
        <taxon>Bacillota</taxon>
        <taxon>Bacilli</taxon>
        <taxon>Bacillales</taxon>
        <taxon>Bacillaceae</taxon>
        <taxon>Bacillus</taxon>
    </lineage>
</organism>